<feature type="domain" description="VOC" evidence="1">
    <location>
        <begin position="17"/>
        <end position="141"/>
    </location>
</feature>
<evidence type="ECO:0000259" key="1">
    <source>
        <dbReference type="PROSITE" id="PS51819"/>
    </source>
</evidence>
<organism evidence="2">
    <name type="scientific">uncultured Chloroflexota bacterium</name>
    <dbReference type="NCBI Taxonomy" id="166587"/>
    <lineage>
        <taxon>Bacteria</taxon>
        <taxon>Bacillati</taxon>
        <taxon>Chloroflexota</taxon>
        <taxon>environmental samples</taxon>
    </lineage>
</organism>
<proteinExistence type="predicted"/>
<reference evidence="2" key="1">
    <citation type="submission" date="2020-02" db="EMBL/GenBank/DDBJ databases">
        <authorList>
            <person name="Meier V. D."/>
        </authorList>
    </citation>
    <scope>NUCLEOTIDE SEQUENCE</scope>
    <source>
        <strain evidence="2">AVDCRST_MAG77</strain>
    </source>
</reference>
<dbReference type="PANTHER" id="PTHR36503:SF2">
    <property type="entry name" value="BLR2408 PROTEIN"/>
    <property type="match status" value="1"/>
</dbReference>
<dbReference type="SUPFAM" id="SSF54593">
    <property type="entry name" value="Glyoxalase/Bleomycin resistance protein/Dihydroxybiphenyl dioxygenase"/>
    <property type="match status" value="1"/>
</dbReference>
<protein>
    <submittedName>
        <fullName evidence="2">Glyoxalase family protein</fullName>
    </submittedName>
</protein>
<sequence length="154" mass="17392">MQRGRGCYDGAVPVKPRKLFLNLPISNLKRSVDFFTALGFSFDPRFTSENATCMILNDEAFVMLLEEDFFKSFHKKDIADPNRQMEAIMAISADSRADVDDLVDKALAAGATSSKPADDHGFMYQRTFQDLDGHHWEVVWMEMAAFEQLAKQSG</sequence>
<dbReference type="Pfam" id="PF00903">
    <property type="entry name" value="Glyoxalase"/>
    <property type="match status" value="1"/>
</dbReference>
<dbReference type="EMBL" id="CADCTC010000228">
    <property type="protein sequence ID" value="CAA9286074.1"/>
    <property type="molecule type" value="Genomic_DNA"/>
</dbReference>
<dbReference type="InterPro" id="IPR004360">
    <property type="entry name" value="Glyas_Fos-R_dOase_dom"/>
</dbReference>
<dbReference type="Gene3D" id="3.10.180.10">
    <property type="entry name" value="2,3-Dihydroxybiphenyl 1,2-Dioxygenase, domain 1"/>
    <property type="match status" value="1"/>
</dbReference>
<dbReference type="InterPro" id="IPR029068">
    <property type="entry name" value="Glyas_Bleomycin-R_OHBP_Dase"/>
</dbReference>
<accession>A0A6J4JS85</accession>
<dbReference type="PROSITE" id="PS51819">
    <property type="entry name" value="VOC"/>
    <property type="match status" value="1"/>
</dbReference>
<name>A0A6J4JS85_9CHLR</name>
<gene>
    <name evidence="2" type="ORF">AVDCRST_MAG77-4753</name>
</gene>
<dbReference type="AlphaFoldDB" id="A0A6J4JS85"/>
<dbReference type="PANTHER" id="PTHR36503">
    <property type="entry name" value="BLR2520 PROTEIN"/>
    <property type="match status" value="1"/>
</dbReference>
<dbReference type="InterPro" id="IPR037523">
    <property type="entry name" value="VOC_core"/>
</dbReference>
<evidence type="ECO:0000313" key="2">
    <source>
        <dbReference type="EMBL" id="CAA9286074.1"/>
    </source>
</evidence>